<feature type="region of interest" description="Disordered" evidence="1">
    <location>
        <begin position="56"/>
        <end position="135"/>
    </location>
</feature>
<reference evidence="2 3" key="1">
    <citation type="journal article" date="2021" name="Elife">
        <title>Chloroplast acquisition without the gene transfer in kleptoplastic sea slugs, Plakobranchus ocellatus.</title>
        <authorList>
            <person name="Maeda T."/>
            <person name="Takahashi S."/>
            <person name="Yoshida T."/>
            <person name="Shimamura S."/>
            <person name="Takaki Y."/>
            <person name="Nagai Y."/>
            <person name="Toyoda A."/>
            <person name="Suzuki Y."/>
            <person name="Arimoto A."/>
            <person name="Ishii H."/>
            <person name="Satoh N."/>
            <person name="Nishiyama T."/>
            <person name="Hasebe M."/>
            <person name="Maruyama T."/>
            <person name="Minagawa J."/>
            <person name="Obokata J."/>
            <person name="Shigenobu S."/>
        </authorList>
    </citation>
    <scope>NUCLEOTIDE SEQUENCE [LARGE SCALE GENOMIC DNA]</scope>
</reference>
<dbReference type="Proteomes" id="UP000735302">
    <property type="component" value="Unassembled WGS sequence"/>
</dbReference>
<accession>A0AAV4DDG4</accession>
<keyword evidence="3" id="KW-1185">Reference proteome</keyword>
<organism evidence="2 3">
    <name type="scientific">Plakobranchus ocellatus</name>
    <dbReference type="NCBI Taxonomy" id="259542"/>
    <lineage>
        <taxon>Eukaryota</taxon>
        <taxon>Metazoa</taxon>
        <taxon>Spiralia</taxon>
        <taxon>Lophotrochozoa</taxon>
        <taxon>Mollusca</taxon>
        <taxon>Gastropoda</taxon>
        <taxon>Heterobranchia</taxon>
        <taxon>Euthyneura</taxon>
        <taxon>Panpulmonata</taxon>
        <taxon>Sacoglossa</taxon>
        <taxon>Placobranchoidea</taxon>
        <taxon>Plakobranchidae</taxon>
        <taxon>Plakobranchus</taxon>
    </lineage>
</organism>
<dbReference type="EMBL" id="BLXT01007770">
    <property type="protein sequence ID" value="GFO42244.1"/>
    <property type="molecule type" value="Genomic_DNA"/>
</dbReference>
<protein>
    <submittedName>
        <fullName evidence="2">Uncharacterized protein</fullName>
    </submittedName>
</protein>
<proteinExistence type="predicted"/>
<dbReference type="AlphaFoldDB" id="A0AAV4DDG4"/>
<sequence>MDTCIASSISQRTAYILKTLGQSRTFDTDPYGKQKDYGTFSSRMSQARAFVETELSAATSSNKAESKTTVTPSTTSNAKSIRSQASTNTARQTKRPNNIAVKSNSLNSSARSSVSKCTKGKSQELPPTDAGGGGCRPQIPTNLPHYDTFYTPKYYQPVSMFNLGHATTLLQNCNNAMAASTSYCPGDFNPAKIDNLHVPVNDPKFQGTSSAQRICTRGTSKINPAVEESTSCCDPYCRFPYGQKNSFDALAVRQGNDTLSVKESDRENKTRAVKSKSAAVQPKNSANNATRVKKGSVQKPDLNNNFYKGKPGIFFACYGSEGKSDETGQARINFLAQPKRYPCPHRKYDLQSQCGVMSADPPLVINFLSRKNN</sequence>
<feature type="compositionally biased region" description="Polar residues" evidence="1">
    <location>
        <begin position="56"/>
        <end position="91"/>
    </location>
</feature>
<evidence type="ECO:0000313" key="2">
    <source>
        <dbReference type="EMBL" id="GFO42244.1"/>
    </source>
</evidence>
<evidence type="ECO:0000313" key="3">
    <source>
        <dbReference type="Proteomes" id="UP000735302"/>
    </source>
</evidence>
<feature type="region of interest" description="Disordered" evidence="1">
    <location>
        <begin position="279"/>
        <end position="302"/>
    </location>
</feature>
<gene>
    <name evidence="2" type="ORF">PoB_006874900</name>
</gene>
<comment type="caution">
    <text evidence="2">The sequence shown here is derived from an EMBL/GenBank/DDBJ whole genome shotgun (WGS) entry which is preliminary data.</text>
</comment>
<feature type="compositionally biased region" description="Low complexity" evidence="1">
    <location>
        <begin position="101"/>
        <end position="116"/>
    </location>
</feature>
<evidence type="ECO:0000256" key="1">
    <source>
        <dbReference type="SAM" id="MobiDB-lite"/>
    </source>
</evidence>
<name>A0AAV4DDG4_9GAST</name>